<organism evidence="8 9">
    <name type="scientific">Flexivirga oryzae</name>
    <dbReference type="NCBI Taxonomy" id="1794944"/>
    <lineage>
        <taxon>Bacteria</taxon>
        <taxon>Bacillati</taxon>
        <taxon>Actinomycetota</taxon>
        <taxon>Actinomycetes</taxon>
        <taxon>Micrococcales</taxon>
        <taxon>Dermacoccaceae</taxon>
        <taxon>Flexivirga</taxon>
    </lineage>
</organism>
<reference evidence="8 9" key="1">
    <citation type="submission" date="2020-08" db="EMBL/GenBank/DDBJ databases">
        <title>Sequencing the genomes of 1000 actinobacteria strains.</title>
        <authorList>
            <person name="Klenk H.-P."/>
        </authorList>
    </citation>
    <scope>NUCLEOTIDE SEQUENCE [LARGE SCALE GENOMIC DNA]</scope>
    <source>
        <strain evidence="8 9">DSM 105369</strain>
    </source>
</reference>
<keyword evidence="1 6" id="KW-1277">Toxin-antitoxin system</keyword>
<keyword evidence="2 6" id="KW-0540">Nuclease</keyword>
<dbReference type="GO" id="GO:0016788">
    <property type="term" value="F:hydrolase activity, acting on ester bonds"/>
    <property type="evidence" value="ECO:0007669"/>
    <property type="project" value="InterPro"/>
</dbReference>
<keyword evidence="4 6" id="KW-0378">Hydrolase</keyword>
<dbReference type="GO" id="GO:0090729">
    <property type="term" value="F:toxin activity"/>
    <property type="evidence" value="ECO:0007669"/>
    <property type="project" value="UniProtKB-KW"/>
</dbReference>
<accession>A0A839N6R3</accession>
<dbReference type="InterPro" id="IPR002716">
    <property type="entry name" value="PIN_dom"/>
</dbReference>
<dbReference type="SUPFAM" id="SSF88723">
    <property type="entry name" value="PIN domain-like"/>
    <property type="match status" value="1"/>
</dbReference>
<keyword evidence="5 6" id="KW-0460">Magnesium</keyword>
<evidence type="ECO:0000313" key="8">
    <source>
        <dbReference type="EMBL" id="MBB2890441.1"/>
    </source>
</evidence>
<keyword evidence="6" id="KW-0800">Toxin</keyword>
<keyword evidence="3 6" id="KW-0479">Metal-binding</keyword>
<sequence length="139" mass="15361">MLLDVNVLLALTWDQHVHHRIAHERFAELDTWSTSPVTEAGLLRLLLTEPVVGRKVSGTEALGQLSAMRSVPGWHFIADDVSLAEPLVDTRVLMGRRQVTDLQLVNLAAANNTTLATFDAAFRASLVPDDQHWVTVWSG</sequence>
<evidence type="ECO:0000256" key="4">
    <source>
        <dbReference type="ARBA" id="ARBA00022801"/>
    </source>
</evidence>
<evidence type="ECO:0000256" key="5">
    <source>
        <dbReference type="ARBA" id="ARBA00022842"/>
    </source>
</evidence>
<keyword evidence="9" id="KW-1185">Reference proteome</keyword>
<comment type="cofactor">
    <cofactor evidence="6">
        <name>Mg(2+)</name>
        <dbReference type="ChEBI" id="CHEBI:18420"/>
    </cofactor>
</comment>
<dbReference type="InterPro" id="IPR022907">
    <property type="entry name" value="VapC_family"/>
</dbReference>
<dbReference type="InterPro" id="IPR029060">
    <property type="entry name" value="PIN-like_dom_sf"/>
</dbReference>
<evidence type="ECO:0000256" key="2">
    <source>
        <dbReference type="ARBA" id="ARBA00022722"/>
    </source>
</evidence>
<dbReference type="Proteomes" id="UP000559182">
    <property type="component" value="Unassembled WGS sequence"/>
</dbReference>
<dbReference type="NCBIfam" id="TIGR00028">
    <property type="entry name" value="Mtu_PIN_fam"/>
    <property type="match status" value="1"/>
</dbReference>
<comment type="similarity">
    <text evidence="6">Belongs to the PINc/VapC protein family.</text>
</comment>
<feature type="domain" description="PIN" evidence="7">
    <location>
        <begin position="1"/>
        <end position="123"/>
    </location>
</feature>
<gene>
    <name evidence="6" type="primary">vapC</name>
    <name evidence="8" type="ORF">FHU39_000425</name>
</gene>
<evidence type="ECO:0000313" key="9">
    <source>
        <dbReference type="Proteomes" id="UP000559182"/>
    </source>
</evidence>
<comment type="caution">
    <text evidence="8">The sequence shown here is derived from an EMBL/GenBank/DDBJ whole genome shotgun (WGS) entry which is preliminary data.</text>
</comment>
<protein>
    <recommendedName>
        <fullName evidence="6">Ribonuclease VapC</fullName>
        <shortName evidence="6">RNase VapC</shortName>
        <ecNumber evidence="6">3.1.-.-</ecNumber>
    </recommendedName>
    <alternativeName>
        <fullName evidence="6">Toxin VapC</fullName>
    </alternativeName>
</protein>
<dbReference type="InterPro" id="IPR006226">
    <property type="entry name" value="Mtu_PIN"/>
</dbReference>
<dbReference type="GO" id="GO:0000287">
    <property type="term" value="F:magnesium ion binding"/>
    <property type="evidence" value="ECO:0007669"/>
    <property type="project" value="UniProtKB-UniRule"/>
</dbReference>
<comment type="function">
    <text evidence="6">Toxic component of a toxin-antitoxin (TA) system. An RNase.</text>
</comment>
<dbReference type="HAMAP" id="MF_00265">
    <property type="entry name" value="VapC_Nob1"/>
    <property type="match status" value="1"/>
</dbReference>
<dbReference type="EMBL" id="JACHVQ010000001">
    <property type="protein sequence ID" value="MBB2890441.1"/>
    <property type="molecule type" value="Genomic_DNA"/>
</dbReference>
<proteinExistence type="inferred from homology"/>
<dbReference type="Pfam" id="PF01850">
    <property type="entry name" value="PIN"/>
    <property type="match status" value="1"/>
</dbReference>
<feature type="binding site" evidence="6">
    <location>
        <position position="101"/>
    </location>
    <ligand>
        <name>Mg(2+)</name>
        <dbReference type="ChEBI" id="CHEBI:18420"/>
    </ligand>
</feature>
<dbReference type="EC" id="3.1.-.-" evidence="6"/>
<evidence type="ECO:0000256" key="6">
    <source>
        <dbReference type="HAMAP-Rule" id="MF_00265"/>
    </source>
</evidence>
<feature type="binding site" evidence="6">
    <location>
        <position position="4"/>
    </location>
    <ligand>
        <name>Mg(2+)</name>
        <dbReference type="ChEBI" id="CHEBI:18420"/>
    </ligand>
</feature>
<dbReference type="AlphaFoldDB" id="A0A839N6R3"/>
<dbReference type="RefSeq" id="WP_183318531.1">
    <property type="nucleotide sequence ID" value="NZ_JACHVQ010000001.1"/>
</dbReference>
<dbReference type="GO" id="GO:0045926">
    <property type="term" value="P:negative regulation of growth"/>
    <property type="evidence" value="ECO:0007669"/>
    <property type="project" value="UniProtKB-ARBA"/>
</dbReference>
<evidence type="ECO:0000259" key="7">
    <source>
        <dbReference type="Pfam" id="PF01850"/>
    </source>
</evidence>
<dbReference type="GO" id="GO:0004540">
    <property type="term" value="F:RNA nuclease activity"/>
    <property type="evidence" value="ECO:0007669"/>
    <property type="project" value="InterPro"/>
</dbReference>
<name>A0A839N6R3_9MICO</name>
<evidence type="ECO:0000256" key="3">
    <source>
        <dbReference type="ARBA" id="ARBA00022723"/>
    </source>
</evidence>
<evidence type="ECO:0000256" key="1">
    <source>
        <dbReference type="ARBA" id="ARBA00022649"/>
    </source>
</evidence>